<organism evidence="1 2">
    <name type="scientific">Apatococcus fuscideae</name>
    <dbReference type="NCBI Taxonomy" id="2026836"/>
    <lineage>
        <taxon>Eukaryota</taxon>
        <taxon>Viridiplantae</taxon>
        <taxon>Chlorophyta</taxon>
        <taxon>core chlorophytes</taxon>
        <taxon>Trebouxiophyceae</taxon>
        <taxon>Chlorellales</taxon>
        <taxon>Chlorellaceae</taxon>
        <taxon>Apatococcus</taxon>
    </lineage>
</organism>
<name>A0AAW1SVZ3_9CHLO</name>
<keyword evidence="2" id="KW-1185">Reference proteome</keyword>
<reference evidence="1 2" key="1">
    <citation type="journal article" date="2024" name="Nat. Commun.">
        <title>Phylogenomics reveals the evolutionary origins of lichenization in chlorophyte algae.</title>
        <authorList>
            <person name="Puginier C."/>
            <person name="Libourel C."/>
            <person name="Otte J."/>
            <person name="Skaloud P."/>
            <person name="Haon M."/>
            <person name="Grisel S."/>
            <person name="Petersen M."/>
            <person name="Berrin J.G."/>
            <person name="Delaux P.M."/>
            <person name="Dal Grande F."/>
            <person name="Keller J."/>
        </authorList>
    </citation>
    <scope>NUCLEOTIDE SEQUENCE [LARGE SCALE GENOMIC DNA]</scope>
    <source>
        <strain evidence="1 2">SAG 2523</strain>
    </source>
</reference>
<evidence type="ECO:0000313" key="1">
    <source>
        <dbReference type="EMBL" id="KAK9861165.1"/>
    </source>
</evidence>
<dbReference type="AlphaFoldDB" id="A0AAW1SVZ3"/>
<accession>A0AAW1SVZ3</accession>
<comment type="caution">
    <text evidence="1">The sequence shown here is derived from an EMBL/GenBank/DDBJ whole genome shotgun (WGS) entry which is preliminary data.</text>
</comment>
<evidence type="ECO:0000313" key="2">
    <source>
        <dbReference type="Proteomes" id="UP001485043"/>
    </source>
</evidence>
<proteinExistence type="predicted"/>
<dbReference type="EMBL" id="JALJOV010000803">
    <property type="protein sequence ID" value="KAK9861165.1"/>
    <property type="molecule type" value="Genomic_DNA"/>
</dbReference>
<gene>
    <name evidence="1" type="ORF">WJX84_000250</name>
</gene>
<dbReference type="Proteomes" id="UP001485043">
    <property type="component" value="Unassembled WGS sequence"/>
</dbReference>
<protein>
    <submittedName>
        <fullName evidence="1">Uncharacterized protein</fullName>
    </submittedName>
</protein>
<sequence>MTGREHISLLGGLQGRLCTHALTDLTSAREQDPAGDEIAEIYVMVVEMRSRSRPTLEAPGFWLSVAEQQPLLMKSSTESSLTSHHCRLIFKMI</sequence>